<reference evidence="1" key="1">
    <citation type="journal article" date="2020" name="Stud. Mycol.">
        <title>101 Dothideomycetes genomes: a test case for predicting lifestyles and emergence of pathogens.</title>
        <authorList>
            <person name="Haridas S."/>
            <person name="Albert R."/>
            <person name="Binder M."/>
            <person name="Bloem J."/>
            <person name="Labutti K."/>
            <person name="Salamov A."/>
            <person name="Andreopoulos B."/>
            <person name="Baker S."/>
            <person name="Barry K."/>
            <person name="Bills G."/>
            <person name="Bluhm B."/>
            <person name="Cannon C."/>
            <person name="Castanera R."/>
            <person name="Culley D."/>
            <person name="Daum C."/>
            <person name="Ezra D."/>
            <person name="Gonzalez J."/>
            <person name="Henrissat B."/>
            <person name="Kuo A."/>
            <person name="Liang C."/>
            <person name="Lipzen A."/>
            <person name="Lutzoni F."/>
            <person name="Magnuson J."/>
            <person name="Mondo S."/>
            <person name="Nolan M."/>
            <person name="Ohm R."/>
            <person name="Pangilinan J."/>
            <person name="Park H.-J."/>
            <person name="Ramirez L."/>
            <person name="Alfaro M."/>
            <person name="Sun H."/>
            <person name="Tritt A."/>
            <person name="Yoshinaga Y."/>
            <person name="Zwiers L.-H."/>
            <person name="Turgeon B."/>
            <person name="Goodwin S."/>
            <person name="Spatafora J."/>
            <person name="Crous P."/>
            <person name="Grigoriev I."/>
        </authorList>
    </citation>
    <scope>NUCLEOTIDE SEQUENCE</scope>
    <source>
        <strain evidence="1">CBS 207.26</strain>
    </source>
</reference>
<dbReference type="Pfam" id="PF15891">
    <property type="entry name" value="Nuc_deoxyri_tr2"/>
    <property type="match status" value="1"/>
</dbReference>
<gene>
    <name evidence="1" type="ORF">K469DRAFT_614017</name>
</gene>
<dbReference type="AlphaFoldDB" id="A0A6A6D8K4"/>
<dbReference type="OrthoDB" id="2893324at2759"/>
<dbReference type="SUPFAM" id="SSF52309">
    <property type="entry name" value="N-(deoxy)ribosyltransferase-like"/>
    <property type="match status" value="1"/>
</dbReference>
<dbReference type="InterPro" id="IPR039470">
    <property type="entry name" value="Nuc_deoxyri_tr2"/>
</dbReference>
<dbReference type="Gene3D" id="3.40.50.450">
    <property type="match status" value="1"/>
</dbReference>
<dbReference type="EMBL" id="ML994816">
    <property type="protein sequence ID" value="KAF2174602.1"/>
    <property type="molecule type" value="Genomic_DNA"/>
</dbReference>
<name>A0A6A6D8K4_9PEZI</name>
<evidence type="ECO:0008006" key="3">
    <source>
        <dbReference type="Google" id="ProtNLM"/>
    </source>
</evidence>
<dbReference type="Proteomes" id="UP000800200">
    <property type="component" value="Unassembled WGS sequence"/>
</dbReference>
<proteinExistence type="predicted"/>
<sequence>MSTSTPAKYVICKPPTRPINFGVSIFLAGSIEMGAAIDWQSDITKALSDLPITIFNPRRDNWDKSWKQDISNPPFKEQVVWELDHLDKADLIVLYFQAGTISPISLLELGAYSKSGKLVVCCPEGYGRRGNVQVICDRYGIPLVNTMEELKNQVRESLEEVIERHEKSS</sequence>
<organism evidence="1 2">
    <name type="scientific">Zopfia rhizophila CBS 207.26</name>
    <dbReference type="NCBI Taxonomy" id="1314779"/>
    <lineage>
        <taxon>Eukaryota</taxon>
        <taxon>Fungi</taxon>
        <taxon>Dikarya</taxon>
        <taxon>Ascomycota</taxon>
        <taxon>Pezizomycotina</taxon>
        <taxon>Dothideomycetes</taxon>
        <taxon>Dothideomycetes incertae sedis</taxon>
        <taxon>Zopfiaceae</taxon>
        <taxon>Zopfia</taxon>
    </lineage>
</organism>
<protein>
    <recommendedName>
        <fullName evidence="3">Nucleoside 2-deoxyribosyltransferase domain-containing protein</fullName>
    </recommendedName>
</protein>
<keyword evidence="2" id="KW-1185">Reference proteome</keyword>
<evidence type="ECO:0000313" key="2">
    <source>
        <dbReference type="Proteomes" id="UP000800200"/>
    </source>
</evidence>
<accession>A0A6A6D8K4</accession>
<evidence type="ECO:0000313" key="1">
    <source>
        <dbReference type="EMBL" id="KAF2174602.1"/>
    </source>
</evidence>